<evidence type="ECO:0000313" key="2">
    <source>
        <dbReference type="Proteomes" id="UP001497644"/>
    </source>
</evidence>
<reference evidence="1" key="1">
    <citation type="submission" date="2024-04" db="EMBL/GenBank/DDBJ databases">
        <authorList>
            <consortium name="Molecular Ecology Group"/>
        </authorList>
    </citation>
    <scope>NUCLEOTIDE SEQUENCE</scope>
</reference>
<accession>A0AAV2NFG2</accession>
<evidence type="ECO:0000313" key="1">
    <source>
        <dbReference type="EMBL" id="CAL1677866.1"/>
    </source>
</evidence>
<gene>
    <name evidence="1" type="ORF">LPLAT_LOCUS3812</name>
</gene>
<dbReference type="EMBL" id="OZ034836">
    <property type="protein sequence ID" value="CAL1677866.1"/>
    <property type="molecule type" value="Genomic_DNA"/>
</dbReference>
<protein>
    <submittedName>
        <fullName evidence="1">Uncharacterized protein</fullName>
    </submittedName>
</protein>
<proteinExistence type="predicted"/>
<name>A0AAV2NFG2_9HYME</name>
<keyword evidence="2" id="KW-1185">Reference proteome</keyword>
<organism evidence="1 2">
    <name type="scientific">Lasius platythorax</name>
    <dbReference type="NCBI Taxonomy" id="488582"/>
    <lineage>
        <taxon>Eukaryota</taxon>
        <taxon>Metazoa</taxon>
        <taxon>Ecdysozoa</taxon>
        <taxon>Arthropoda</taxon>
        <taxon>Hexapoda</taxon>
        <taxon>Insecta</taxon>
        <taxon>Pterygota</taxon>
        <taxon>Neoptera</taxon>
        <taxon>Endopterygota</taxon>
        <taxon>Hymenoptera</taxon>
        <taxon>Apocrita</taxon>
        <taxon>Aculeata</taxon>
        <taxon>Formicoidea</taxon>
        <taxon>Formicidae</taxon>
        <taxon>Formicinae</taxon>
        <taxon>Lasius</taxon>
        <taxon>Lasius</taxon>
    </lineage>
</organism>
<dbReference type="Proteomes" id="UP001497644">
    <property type="component" value="Chromosome 13"/>
</dbReference>
<dbReference type="AlphaFoldDB" id="A0AAV2NFG2"/>
<sequence>MCHIKRYEESCGPDKCGSRSARNVYERFEWMIDNTLQSEMQAAFVRAGSSIWERFLDLVQSYIIANLIYFAIIVARESRSHWTHVKQLMPFAASRFMIRYDPIIGMFLANI</sequence>